<comment type="subcellular location">
    <subcellularLocation>
        <location evidence="1">Cell membrane</location>
        <topology evidence="1">Multi-pass membrane protein</topology>
    </subcellularLocation>
</comment>
<dbReference type="InterPro" id="IPR004089">
    <property type="entry name" value="MCPsignal_dom"/>
</dbReference>
<dbReference type="Pfam" id="PF00015">
    <property type="entry name" value="MCPsignal"/>
    <property type="match status" value="1"/>
</dbReference>
<dbReference type="RefSeq" id="WP_184662878.1">
    <property type="nucleotide sequence ID" value="NZ_JACHHB010000002.1"/>
</dbReference>
<dbReference type="CDD" id="cd12912">
    <property type="entry name" value="PDC2_MCP_like"/>
    <property type="match status" value="1"/>
</dbReference>
<keyword evidence="5 12" id="KW-0812">Transmembrane</keyword>
<evidence type="ECO:0000256" key="2">
    <source>
        <dbReference type="ARBA" id="ARBA00022475"/>
    </source>
</evidence>
<evidence type="ECO:0000256" key="1">
    <source>
        <dbReference type="ARBA" id="ARBA00004651"/>
    </source>
</evidence>
<accession>A0A840QM30</accession>
<evidence type="ECO:0000256" key="9">
    <source>
        <dbReference type="ARBA" id="ARBA00029447"/>
    </source>
</evidence>
<dbReference type="SUPFAM" id="SSF58104">
    <property type="entry name" value="Methyl-accepting chemotaxis protein (MCP) signaling domain"/>
    <property type="match status" value="1"/>
</dbReference>
<dbReference type="PROSITE" id="PS50885">
    <property type="entry name" value="HAMP"/>
    <property type="match status" value="1"/>
</dbReference>
<keyword evidence="6 12" id="KW-1133">Transmembrane helix</keyword>
<organism evidence="15 16">
    <name type="scientific">Texcoconibacillus texcoconensis</name>
    <dbReference type="NCBI Taxonomy" id="1095777"/>
    <lineage>
        <taxon>Bacteria</taxon>
        <taxon>Bacillati</taxon>
        <taxon>Bacillota</taxon>
        <taxon>Bacilli</taxon>
        <taxon>Bacillales</taxon>
        <taxon>Bacillaceae</taxon>
        <taxon>Texcoconibacillus</taxon>
    </lineage>
</organism>
<dbReference type="PROSITE" id="PS50111">
    <property type="entry name" value="CHEMOTAXIS_TRANSDUC_2"/>
    <property type="match status" value="1"/>
</dbReference>
<dbReference type="CDD" id="cd18773">
    <property type="entry name" value="PDC1_HK_sensor"/>
    <property type="match status" value="1"/>
</dbReference>
<feature type="coiled-coil region" evidence="11">
    <location>
        <begin position="412"/>
        <end position="449"/>
    </location>
</feature>
<keyword evidence="7 12" id="KW-0472">Membrane</keyword>
<evidence type="ECO:0000259" key="14">
    <source>
        <dbReference type="PROSITE" id="PS50885"/>
    </source>
</evidence>
<keyword evidence="2" id="KW-1003">Cell membrane</keyword>
<dbReference type="InterPro" id="IPR033479">
    <property type="entry name" value="dCache_1"/>
</dbReference>
<dbReference type="Gene3D" id="1.10.287.950">
    <property type="entry name" value="Methyl-accepting chemotaxis protein"/>
    <property type="match status" value="1"/>
</dbReference>
<dbReference type="InterPro" id="IPR029151">
    <property type="entry name" value="Sensor-like_sf"/>
</dbReference>
<evidence type="ECO:0000256" key="3">
    <source>
        <dbReference type="ARBA" id="ARBA00022481"/>
    </source>
</evidence>
<dbReference type="Pfam" id="PF02743">
    <property type="entry name" value="dCache_1"/>
    <property type="match status" value="1"/>
</dbReference>
<keyword evidence="4" id="KW-0145">Chemotaxis</keyword>
<dbReference type="SMART" id="SM00283">
    <property type="entry name" value="MA"/>
    <property type="match status" value="1"/>
</dbReference>
<dbReference type="GO" id="GO:0005886">
    <property type="term" value="C:plasma membrane"/>
    <property type="evidence" value="ECO:0007669"/>
    <property type="project" value="UniProtKB-SubCell"/>
</dbReference>
<evidence type="ECO:0000259" key="13">
    <source>
        <dbReference type="PROSITE" id="PS50111"/>
    </source>
</evidence>
<dbReference type="PANTHER" id="PTHR32089:SF114">
    <property type="entry name" value="METHYL-ACCEPTING CHEMOTAXIS PROTEIN MCPB"/>
    <property type="match status" value="1"/>
</dbReference>
<gene>
    <name evidence="15" type="ORF">HNQ41_000545</name>
</gene>
<dbReference type="Pfam" id="PF00672">
    <property type="entry name" value="HAMP"/>
    <property type="match status" value="1"/>
</dbReference>
<dbReference type="SMART" id="SM00304">
    <property type="entry name" value="HAMP"/>
    <property type="match status" value="1"/>
</dbReference>
<dbReference type="GO" id="GO:0006935">
    <property type="term" value="P:chemotaxis"/>
    <property type="evidence" value="ECO:0007669"/>
    <property type="project" value="UniProtKB-KW"/>
</dbReference>
<evidence type="ECO:0000256" key="7">
    <source>
        <dbReference type="ARBA" id="ARBA00023136"/>
    </source>
</evidence>
<evidence type="ECO:0000256" key="6">
    <source>
        <dbReference type="ARBA" id="ARBA00022989"/>
    </source>
</evidence>
<reference evidence="15 16" key="1">
    <citation type="submission" date="2020-08" db="EMBL/GenBank/DDBJ databases">
        <title>Genomic Encyclopedia of Type Strains, Phase IV (KMG-IV): sequencing the most valuable type-strain genomes for metagenomic binning, comparative biology and taxonomic classification.</title>
        <authorList>
            <person name="Goeker M."/>
        </authorList>
    </citation>
    <scope>NUCLEOTIDE SEQUENCE [LARGE SCALE GENOMIC DNA]</scope>
    <source>
        <strain evidence="15 16">DSM 24696</strain>
    </source>
</reference>
<dbReference type="Gene3D" id="6.10.340.10">
    <property type="match status" value="1"/>
</dbReference>
<dbReference type="Gene3D" id="3.30.450.20">
    <property type="entry name" value="PAS domain"/>
    <property type="match status" value="1"/>
</dbReference>
<keyword evidence="16" id="KW-1185">Reference proteome</keyword>
<protein>
    <submittedName>
        <fullName evidence="15">Methyl-accepting chemotaxis protein</fullName>
    </submittedName>
</protein>
<evidence type="ECO:0000256" key="4">
    <source>
        <dbReference type="ARBA" id="ARBA00022500"/>
    </source>
</evidence>
<feature type="transmembrane region" description="Helical" evidence="12">
    <location>
        <begin position="288"/>
        <end position="310"/>
    </location>
</feature>
<feature type="domain" description="Methyl-accepting transducer" evidence="13">
    <location>
        <begin position="383"/>
        <end position="633"/>
    </location>
</feature>
<dbReference type="EMBL" id="JACHHB010000002">
    <property type="protein sequence ID" value="MBB5172401.1"/>
    <property type="molecule type" value="Genomic_DNA"/>
</dbReference>
<comment type="similarity">
    <text evidence="9">Belongs to the methyl-accepting chemotaxis (MCP) protein family.</text>
</comment>
<sequence length="669" mass="74409">MFRKIRTKMIISFTVLILLILISISSISFFLTKNAIEENAQEQANATVQEMETVTNLYLDQFKQNIDRYSSNDLIIELLKDENLTTFEDPSDLASIIENDFEKYLQSYPNVTLSYIASADQTMYTVPSVDLSSDFDPTTRPWYEEATDNPDEVIFTEPYIDETTEEYVLTISKAINDPETDELLGVVANDLSLESLENIISETIVGYEGYPFLLDHQGMALVHPTERGNNLIEQDFIESIYETEDQGYFGYTYDGDDHFLAYETIDETGWKVGTVYLEEHLLEEANQLLNITVIISIIGLIIALIFVYFLSQSMTKPLTRLKDEVNKVADGDLTVHVQSHSKDEIGELATHFNEMVNNMKKLISSVDEAISDVSQASENLSAMSEETTASGEEVGKAIAEIADGASQQASEIEEANKKSMTLSHQIEAVNEKNNKMNNLSNEANESSQQGVTQIETLQAKTNESNEVIQSVNNVMSHLVSKMKEIESIIETINSISEQTNLLALNASIEAARAGEHGKGFAVVADEVRKLAEQSSDATQQVRQTIVGIQEETTNVHKEMERSTKISSDQLQVAFDTEQVFNSINDVLNKIALSIDNISYEINNMNQSKDDVVGSLQNISAVAEESAASTEEISASSDEQIKAISSISSSAESLNESSHKLNEMIKVFKT</sequence>
<evidence type="ECO:0000256" key="10">
    <source>
        <dbReference type="PROSITE-ProRule" id="PRU00284"/>
    </source>
</evidence>
<comment type="caution">
    <text evidence="15">The sequence shown here is derived from an EMBL/GenBank/DDBJ whole genome shotgun (WGS) entry which is preliminary data.</text>
</comment>
<keyword evidence="3" id="KW-0488">Methylation</keyword>
<dbReference type="PANTHER" id="PTHR32089">
    <property type="entry name" value="METHYL-ACCEPTING CHEMOTAXIS PROTEIN MCPB"/>
    <property type="match status" value="1"/>
</dbReference>
<evidence type="ECO:0000256" key="12">
    <source>
        <dbReference type="SAM" id="Phobius"/>
    </source>
</evidence>
<evidence type="ECO:0000313" key="15">
    <source>
        <dbReference type="EMBL" id="MBB5172401.1"/>
    </source>
</evidence>
<keyword evidence="11" id="KW-0175">Coiled coil</keyword>
<dbReference type="CDD" id="cd06225">
    <property type="entry name" value="HAMP"/>
    <property type="match status" value="1"/>
</dbReference>
<feature type="domain" description="HAMP" evidence="14">
    <location>
        <begin position="312"/>
        <end position="364"/>
    </location>
</feature>
<evidence type="ECO:0000256" key="5">
    <source>
        <dbReference type="ARBA" id="ARBA00022692"/>
    </source>
</evidence>
<dbReference type="GO" id="GO:0007165">
    <property type="term" value="P:signal transduction"/>
    <property type="evidence" value="ECO:0007669"/>
    <property type="project" value="UniProtKB-KW"/>
</dbReference>
<dbReference type="Proteomes" id="UP000551878">
    <property type="component" value="Unassembled WGS sequence"/>
</dbReference>
<keyword evidence="8 10" id="KW-0807">Transducer</keyword>
<evidence type="ECO:0000256" key="11">
    <source>
        <dbReference type="SAM" id="Coils"/>
    </source>
</evidence>
<dbReference type="InterPro" id="IPR003660">
    <property type="entry name" value="HAMP_dom"/>
</dbReference>
<name>A0A840QM30_9BACI</name>
<evidence type="ECO:0000256" key="8">
    <source>
        <dbReference type="ARBA" id="ARBA00023224"/>
    </source>
</evidence>
<dbReference type="CDD" id="cd11386">
    <property type="entry name" value="MCP_signal"/>
    <property type="match status" value="1"/>
</dbReference>
<proteinExistence type="inferred from homology"/>
<dbReference type="SUPFAM" id="SSF103190">
    <property type="entry name" value="Sensory domain-like"/>
    <property type="match status" value="1"/>
</dbReference>
<evidence type="ECO:0000313" key="16">
    <source>
        <dbReference type="Proteomes" id="UP000551878"/>
    </source>
</evidence>
<dbReference type="AlphaFoldDB" id="A0A840QM30"/>